<dbReference type="RefSeq" id="WP_164653803.1">
    <property type="nucleotide sequence ID" value="NZ_JAAIJR010000034.1"/>
</dbReference>
<evidence type="ECO:0000313" key="2">
    <source>
        <dbReference type="Proteomes" id="UP000471640"/>
    </source>
</evidence>
<sequence>MTTGLKLTSFDDFLKLARKQAEPQQLLFVFTRNELPADHTPEQAASYAAGQGGHLAPVVCVDRGLHEISGFEAFASEAEEHIDDWAVIFAAALPGIGNRPPTPLAIDQALERMVDTVRSGQIASYIAFDREGTPLRLATTH</sequence>
<dbReference type="EMBL" id="JAAIJR010000034">
    <property type="protein sequence ID" value="NEX20696.1"/>
    <property type="molecule type" value="Genomic_DNA"/>
</dbReference>
<dbReference type="AlphaFoldDB" id="A0A6P1DVH8"/>
<comment type="caution">
    <text evidence="1">The sequence shown here is derived from an EMBL/GenBank/DDBJ whole genome shotgun (WGS) entry which is preliminary data.</text>
</comment>
<dbReference type="Proteomes" id="UP000471640">
    <property type="component" value="Unassembled WGS sequence"/>
</dbReference>
<keyword evidence="2" id="KW-1185">Reference proteome</keyword>
<proteinExistence type="predicted"/>
<reference evidence="1 2" key="2">
    <citation type="submission" date="2020-02" db="EMBL/GenBank/DDBJ databases">
        <title>Genome sequences of Thiorhodococcus mannitoliphagus and Thiorhodococcus minor, purple sulfur photosynthetic bacteria in the gammaproteobacterial family, Chromatiaceae.</title>
        <authorList>
            <person name="Aviles F.A."/>
            <person name="Meyer T.E."/>
            <person name="Kyndt J.A."/>
        </authorList>
    </citation>
    <scope>NUCLEOTIDE SEQUENCE [LARGE SCALE GENOMIC DNA]</scope>
    <source>
        <strain evidence="1 2">DSM 18266</strain>
    </source>
</reference>
<organism evidence="1 2">
    <name type="scientific">Thiorhodococcus mannitoliphagus</name>
    <dbReference type="NCBI Taxonomy" id="329406"/>
    <lineage>
        <taxon>Bacteria</taxon>
        <taxon>Pseudomonadati</taxon>
        <taxon>Pseudomonadota</taxon>
        <taxon>Gammaproteobacteria</taxon>
        <taxon>Chromatiales</taxon>
        <taxon>Chromatiaceae</taxon>
        <taxon>Thiorhodococcus</taxon>
    </lineage>
</organism>
<reference evidence="2" key="1">
    <citation type="journal article" date="2020" name="Microbiol. Resour. Announc.">
        <title>Draft Genome Sequences of Thiorhodococcus mannitoliphagus and Thiorhodococcus minor, Purple Sulfur Photosynthetic Bacteria in the Gammaproteobacterial Family Chromatiaceae.</title>
        <authorList>
            <person name="Aviles F.A."/>
            <person name="Meyer T.E."/>
            <person name="Kyndt J.A."/>
        </authorList>
    </citation>
    <scope>NUCLEOTIDE SEQUENCE [LARGE SCALE GENOMIC DNA]</scope>
    <source>
        <strain evidence="2">DSM 18266</strain>
    </source>
</reference>
<name>A0A6P1DVH8_9GAMM</name>
<protein>
    <submittedName>
        <fullName evidence="1">Ribonucleotide reductase subunit alpha</fullName>
    </submittedName>
</protein>
<gene>
    <name evidence="1" type="ORF">G3480_10305</name>
</gene>
<accession>A0A6P1DVH8</accession>
<evidence type="ECO:0000313" key="1">
    <source>
        <dbReference type="EMBL" id="NEX20696.1"/>
    </source>
</evidence>